<feature type="transmembrane region" description="Helical" evidence="8">
    <location>
        <begin position="122"/>
        <end position="141"/>
    </location>
</feature>
<comment type="similarity">
    <text evidence="8">Belongs to the insect chemoreceptor superfamily. Gustatory receptor (GR) family.</text>
</comment>
<keyword evidence="3 8" id="KW-0812">Transmembrane</keyword>
<evidence type="ECO:0000256" key="5">
    <source>
        <dbReference type="ARBA" id="ARBA00023136"/>
    </source>
</evidence>
<dbReference type="EMBL" id="MH816967">
    <property type="protein sequence ID" value="QAY30709.1"/>
    <property type="molecule type" value="mRNA"/>
</dbReference>
<evidence type="ECO:0000256" key="1">
    <source>
        <dbReference type="ARBA" id="ARBA00004651"/>
    </source>
</evidence>
<feature type="transmembrane region" description="Helical" evidence="8">
    <location>
        <begin position="216"/>
        <end position="237"/>
    </location>
</feature>
<keyword evidence="2 8" id="KW-1003">Cell membrane</keyword>
<reference evidence="10" key="1">
    <citation type="submission" date="2018-08" db="EMBL/GenBank/DDBJ databases">
        <authorList>
            <person name="Liu J."/>
            <person name="Wu H."/>
            <person name="Yi J."/>
        </authorList>
    </citation>
    <scope>NUCLEOTIDE SEQUENCE</scope>
</reference>
<comment type="function">
    <text evidence="8">Gustatory receptor which mediates acceptance or avoidance behavior, depending on its substrates.</text>
</comment>
<dbReference type="GO" id="GO:0030425">
    <property type="term" value="C:dendrite"/>
    <property type="evidence" value="ECO:0007669"/>
    <property type="project" value="TreeGrafter"/>
</dbReference>
<dbReference type="AlphaFoldDB" id="A0A481RL18"/>
<comment type="subcellular location">
    <subcellularLocation>
        <location evidence="1 8">Cell membrane</location>
        <topology evidence="1 8">Multi-pass membrane protein</topology>
    </subcellularLocation>
</comment>
<feature type="transmembrane region" description="Helical" evidence="8">
    <location>
        <begin position="382"/>
        <end position="405"/>
    </location>
</feature>
<dbReference type="PANTHER" id="PTHR21143:SF123">
    <property type="entry name" value="GUSTATORY RECEPTOR FOR SUGAR TASTE 43A-RELATED"/>
    <property type="match status" value="1"/>
</dbReference>
<evidence type="ECO:0000256" key="2">
    <source>
        <dbReference type="ARBA" id="ARBA00022475"/>
    </source>
</evidence>
<protein>
    <recommendedName>
        <fullName evidence="8">Gustatory receptor</fullName>
    </recommendedName>
</protein>
<evidence type="ECO:0000256" key="8">
    <source>
        <dbReference type="RuleBase" id="RU363108"/>
    </source>
</evidence>
<keyword evidence="7 8" id="KW-0807">Transducer</keyword>
<feature type="region of interest" description="Disordered" evidence="9">
    <location>
        <begin position="37"/>
        <end position="80"/>
    </location>
</feature>
<proteinExistence type="evidence at transcript level"/>
<evidence type="ECO:0000256" key="9">
    <source>
        <dbReference type="SAM" id="MobiDB-lite"/>
    </source>
</evidence>
<dbReference type="GO" id="GO:0007635">
    <property type="term" value="P:chemosensory behavior"/>
    <property type="evidence" value="ECO:0007669"/>
    <property type="project" value="TreeGrafter"/>
</dbReference>
<comment type="caution">
    <text evidence="8">Lacks conserved residue(s) required for the propagation of feature annotation.</text>
</comment>
<name>A0A481RL18_9HYME</name>
<dbReference type="InterPro" id="IPR013604">
    <property type="entry name" value="7TM_chemorcpt"/>
</dbReference>
<accession>A0A481RL18</accession>
<feature type="transmembrane region" description="Helical" evidence="8">
    <location>
        <begin position="417"/>
        <end position="436"/>
    </location>
</feature>
<keyword evidence="4 8" id="KW-1133">Transmembrane helix</keyword>
<feature type="compositionally biased region" description="Basic and acidic residues" evidence="9">
    <location>
        <begin position="61"/>
        <end position="70"/>
    </location>
</feature>
<keyword evidence="5 8" id="KW-0472">Membrane</keyword>
<dbReference type="GO" id="GO:0030424">
    <property type="term" value="C:axon"/>
    <property type="evidence" value="ECO:0007669"/>
    <property type="project" value="TreeGrafter"/>
</dbReference>
<organism evidence="10">
    <name type="scientific">Trichogramma chilonis</name>
    <dbReference type="NCBI Taxonomy" id="53598"/>
    <lineage>
        <taxon>Eukaryota</taxon>
        <taxon>Metazoa</taxon>
        <taxon>Ecdysozoa</taxon>
        <taxon>Arthropoda</taxon>
        <taxon>Hexapoda</taxon>
        <taxon>Insecta</taxon>
        <taxon>Pterygota</taxon>
        <taxon>Neoptera</taxon>
        <taxon>Endopterygota</taxon>
        <taxon>Hymenoptera</taxon>
        <taxon>Apocrita</taxon>
        <taxon>Proctotrupomorpha</taxon>
        <taxon>Chalcidoidea</taxon>
        <taxon>Trichogrammatidae</taxon>
        <taxon>Trichogramma</taxon>
    </lineage>
</organism>
<feature type="transmembrane region" description="Helical" evidence="8">
    <location>
        <begin position="167"/>
        <end position="185"/>
    </location>
</feature>
<dbReference type="EMBL" id="MH796791">
    <property type="protein sequence ID" value="QBZ67164.1"/>
    <property type="molecule type" value="mRNA"/>
</dbReference>
<dbReference type="Pfam" id="PF08395">
    <property type="entry name" value="7tm_7"/>
    <property type="match status" value="1"/>
</dbReference>
<evidence type="ECO:0000256" key="3">
    <source>
        <dbReference type="ARBA" id="ARBA00022692"/>
    </source>
</evidence>
<evidence type="ECO:0000313" key="10">
    <source>
        <dbReference type="EMBL" id="QAY30709.1"/>
    </source>
</evidence>
<dbReference type="PANTHER" id="PTHR21143">
    <property type="entry name" value="INVERTEBRATE GUSTATORY RECEPTOR"/>
    <property type="match status" value="1"/>
</dbReference>
<evidence type="ECO:0000256" key="7">
    <source>
        <dbReference type="ARBA" id="ARBA00023224"/>
    </source>
</evidence>
<feature type="transmembrane region" description="Helical" evidence="8">
    <location>
        <begin position="257"/>
        <end position="281"/>
    </location>
</feature>
<dbReference type="GO" id="GO:0008049">
    <property type="term" value="P:male courtship behavior"/>
    <property type="evidence" value="ECO:0007669"/>
    <property type="project" value="TreeGrafter"/>
</dbReference>
<feature type="compositionally biased region" description="Low complexity" evidence="9">
    <location>
        <begin position="43"/>
        <end position="60"/>
    </location>
</feature>
<dbReference type="GO" id="GO:0043025">
    <property type="term" value="C:neuronal cell body"/>
    <property type="evidence" value="ECO:0007669"/>
    <property type="project" value="TreeGrafter"/>
</dbReference>
<keyword evidence="6 8" id="KW-0675">Receptor</keyword>
<dbReference type="GO" id="GO:0050909">
    <property type="term" value="P:sensory perception of taste"/>
    <property type="evidence" value="ECO:0007669"/>
    <property type="project" value="InterPro"/>
</dbReference>
<dbReference type="GO" id="GO:0007165">
    <property type="term" value="P:signal transduction"/>
    <property type="evidence" value="ECO:0007669"/>
    <property type="project" value="UniProtKB-KW"/>
</dbReference>
<sequence length="549" mass="60746">MGIRRHAIPRPTTSTYHVKSDNMDAWSISPKDLKPIGVAAADQQKQQQLQLQQQPLGPKKLTSDDLKKGPDTGSGGGGGSKSDVFHTLAPVYHLSKICGLLPVKFKANKAGKYEGRLDVAEVAYGIVLVAALAGAQCYGLYRDLRNGWENSTRLSSETAITVTCSDVFAVISAAFVAILGSGYRWHHLQDALNKIVDVDDKLLDVPTSERLRKVSIIVIVSSLVYIVVISSLDFVSWRASSAGKNNAHFGDKGPINYAPLYFMYIVVTVFEVQYALVLFNVGERFLKLNKSVANLTRSNMALEQLFRRYTHQPHHQQQQEQSMAFFSNEIGHIGRFRRVNNKISDFGPGAGTETASKTAELIGRLIGLHGILCDSVKNVNKAYGGAVVVGTISCLIHLIITPYFLYNEIFSDSISSWYVLTMQVFWTFFHVCRLLFLVQPCHMVSVEARKTGALVSQALASNWQPEAKKQLEIFSLQLLQRPVEFTACGLFFLDRGLVTSIAGAVTTYLVILVQFQNADETKGTKNLLQNATELLKNASSFKNITFKVR</sequence>
<dbReference type="GO" id="GO:0005886">
    <property type="term" value="C:plasma membrane"/>
    <property type="evidence" value="ECO:0007669"/>
    <property type="project" value="UniProtKB-SubCell"/>
</dbReference>
<evidence type="ECO:0000256" key="6">
    <source>
        <dbReference type="ARBA" id="ARBA00023170"/>
    </source>
</evidence>
<evidence type="ECO:0000256" key="4">
    <source>
        <dbReference type="ARBA" id="ARBA00022989"/>
    </source>
</evidence>